<dbReference type="GeneID" id="10796079"/>
<keyword evidence="1" id="KW-1133">Transmembrane helix</keyword>
<organism evidence="2 3">
    <name type="scientific">Halopiger xanaduensis (strain DSM 18323 / JCM 14033 / SH-6)</name>
    <dbReference type="NCBI Taxonomy" id="797210"/>
    <lineage>
        <taxon>Archaea</taxon>
        <taxon>Methanobacteriati</taxon>
        <taxon>Methanobacteriota</taxon>
        <taxon>Stenosarchaea group</taxon>
        <taxon>Halobacteria</taxon>
        <taxon>Halobacteriales</taxon>
        <taxon>Natrialbaceae</taxon>
        <taxon>Halopiger</taxon>
    </lineage>
</organism>
<feature type="transmembrane region" description="Helical" evidence="1">
    <location>
        <begin position="20"/>
        <end position="41"/>
    </location>
</feature>
<evidence type="ECO:0000313" key="3">
    <source>
        <dbReference type="Proteomes" id="UP000006794"/>
    </source>
</evidence>
<protein>
    <submittedName>
        <fullName evidence="2">Uncharacterized protein</fullName>
    </submittedName>
</protein>
<evidence type="ECO:0000256" key="1">
    <source>
        <dbReference type="SAM" id="Phobius"/>
    </source>
</evidence>
<sequence>MTSATASSADSGLFDTPFSIGAAVVSLLCFLLGIFMAWTGYQGGTLPVAGTELNIVTGMAGLMITAFFGVIALFAAIYMEPGFDH</sequence>
<dbReference type="KEGG" id="hxa:Halxa_1108"/>
<keyword evidence="1" id="KW-0812">Transmembrane</keyword>
<dbReference type="RefSeq" id="WP_013878642.1">
    <property type="nucleotide sequence ID" value="NC_015666.1"/>
</dbReference>
<feature type="transmembrane region" description="Helical" evidence="1">
    <location>
        <begin position="53"/>
        <end position="79"/>
    </location>
</feature>
<keyword evidence="3" id="KW-1185">Reference proteome</keyword>
<dbReference type="eggNOG" id="arCOG10740">
    <property type="taxonomic scope" value="Archaea"/>
</dbReference>
<accession>F8D9W5</accession>
<dbReference type="Proteomes" id="UP000006794">
    <property type="component" value="Chromosome"/>
</dbReference>
<reference evidence="2 3" key="1">
    <citation type="journal article" date="2012" name="Stand. Genomic Sci.">
        <title>Complete genome sequence of Halopiger xanaduensis type strain (SH-6(T)).</title>
        <authorList>
            <person name="Anderson I."/>
            <person name="Tindall B.J."/>
            <person name="Rohde M."/>
            <person name="Lucas S."/>
            <person name="Han J."/>
            <person name="Lapidus A."/>
            <person name="Cheng J.F."/>
            <person name="Goodwin L."/>
            <person name="Pitluck S."/>
            <person name="Peters L."/>
            <person name="Pati A."/>
            <person name="Mikhailova N."/>
            <person name="Pagani I."/>
            <person name="Teshima H."/>
            <person name="Han C."/>
            <person name="Tapia R."/>
            <person name="Land M."/>
            <person name="Woyke T."/>
            <person name="Klenk H.P."/>
            <person name="Kyrpides N."/>
            <person name="Ivanova N."/>
        </authorList>
    </citation>
    <scope>NUCLEOTIDE SEQUENCE [LARGE SCALE GENOMIC DNA]</scope>
    <source>
        <strain evidence="3">DSM 18323 / JCM 14033 / SH-6</strain>
    </source>
</reference>
<dbReference type="EMBL" id="CP002839">
    <property type="protein sequence ID" value="AEH35742.1"/>
    <property type="molecule type" value="Genomic_DNA"/>
</dbReference>
<name>F8D9W5_HALXS</name>
<dbReference type="AlphaFoldDB" id="F8D9W5"/>
<keyword evidence="1" id="KW-0472">Membrane</keyword>
<evidence type="ECO:0000313" key="2">
    <source>
        <dbReference type="EMBL" id="AEH35742.1"/>
    </source>
</evidence>
<proteinExistence type="predicted"/>
<gene>
    <name evidence="2" type="ordered locus">Halxa_1108</name>
</gene>
<dbReference type="HOGENOM" id="CLU_191154_0_0_2"/>